<dbReference type="GO" id="GO:0003735">
    <property type="term" value="F:structural constituent of ribosome"/>
    <property type="evidence" value="ECO:0007669"/>
    <property type="project" value="InterPro"/>
</dbReference>
<evidence type="ECO:0000256" key="4">
    <source>
        <dbReference type="ARBA" id="ARBA00039977"/>
    </source>
</evidence>
<dbReference type="OrthoDB" id="275582at2759"/>
<keyword evidence="6" id="KW-1185">Reference proteome</keyword>
<protein>
    <recommendedName>
        <fullName evidence="4">Large ribosomal subunit protein uL23m</fullName>
    </recommendedName>
</protein>
<proteinExistence type="inferred from homology"/>
<evidence type="ECO:0000313" key="5">
    <source>
        <dbReference type="EMBL" id="KAJ2003799.1"/>
    </source>
</evidence>
<dbReference type="GO" id="GO:0005762">
    <property type="term" value="C:mitochondrial large ribosomal subunit"/>
    <property type="evidence" value="ECO:0007669"/>
    <property type="project" value="TreeGrafter"/>
</dbReference>
<dbReference type="SUPFAM" id="SSF54189">
    <property type="entry name" value="Ribosomal proteins S24e, L23 and L15e"/>
    <property type="match status" value="1"/>
</dbReference>
<dbReference type="PANTHER" id="PTHR12059">
    <property type="entry name" value="RIBOSOMAL PROTEIN L23-RELATED"/>
    <property type="match status" value="1"/>
</dbReference>
<reference evidence="5" key="1">
    <citation type="submission" date="2022-07" db="EMBL/GenBank/DDBJ databases">
        <title>Phylogenomic reconstructions and comparative analyses of Kickxellomycotina fungi.</title>
        <authorList>
            <person name="Reynolds N.K."/>
            <person name="Stajich J.E."/>
            <person name="Barry K."/>
            <person name="Grigoriev I.V."/>
            <person name="Crous P."/>
            <person name="Smith M.E."/>
        </authorList>
    </citation>
    <scope>NUCLEOTIDE SEQUENCE</scope>
    <source>
        <strain evidence="5">IMI 214461</strain>
    </source>
</reference>
<comment type="similarity">
    <text evidence="1">Belongs to the universal ribosomal protein uL23 family.</text>
</comment>
<keyword evidence="2 5" id="KW-0689">Ribosomal protein</keyword>
<dbReference type="AlphaFoldDB" id="A0A9W8BJ78"/>
<evidence type="ECO:0000256" key="1">
    <source>
        <dbReference type="ARBA" id="ARBA00006700"/>
    </source>
</evidence>
<evidence type="ECO:0000313" key="6">
    <source>
        <dbReference type="Proteomes" id="UP001150907"/>
    </source>
</evidence>
<dbReference type="Pfam" id="PF00276">
    <property type="entry name" value="Ribosomal_L23"/>
    <property type="match status" value="1"/>
</dbReference>
<dbReference type="EMBL" id="JANBQF010000195">
    <property type="protein sequence ID" value="KAJ2003799.1"/>
    <property type="molecule type" value="Genomic_DNA"/>
</dbReference>
<dbReference type="Proteomes" id="UP001150907">
    <property type="component" value="Unassembled WGS sequence"/>
</dbReference>
<accession>A0A9W8BJ78</accession>
<comment type="caution">
    <text evidence="5">The sequence shown here is derived from an EMBL/GenBank/DDBJ whole genome shotgun (WGS) entry which is preliminary data.</text>
</comment>
<name>A0A9W8BJ78_9FUNG</name>
<dbReference type="InterPro" id="IPR013025">
    <property type="entry name" value="Ribosomal_uL23-like"/>
</dbReference>
<evidence type="ECO:0000256" key="2">
    <source>
        <dbReference type="ARBA" id="ARBA00022980"/>
    </source>
</evidence>
<keyword evidence="3" id="KW-0687">Ribonucleoprotein</keyword>
<dbReference type="InterPro" id="IPR012678">
    <property type="entry name" value="Ribosomal_uL23/eL15/eS24_sf"/>
</dbReference>
<sequence length="62" mass="7108">MAQQLGGFRVYFPNLIFKIIPDARLSKNQAAFRVPLHVNKLDIKDYLANIYNVTVTDVRTTV</sequence>
<dbReference type="GO" id="GO:0032543">
    <property type="term" value="P:mitochondrial translation"/>
    <property type="evidence" value="ECO:0007669"/>
    <property type="project" value="TreeGrafter"/>
</dbReference>
<dbReference type="InterPro" id="IPR012677">
    <property type="entry name" value="Nucleotide-bd_a/b_plait_sf"/>
</dbReference>
<dbReference type="PANTHER" id="PTHR12059:SF5">
    <property type="entry name" value="LARGE RIBOSOMAL SUBUNIT PROTEIN UL23M"/>
    <property type="match status" value="1"/>
</dbReference>
<organism evidence="5 6">
    <name type="scientific">Coemansia thaxteri</name>
    <dbReference type="NCBI Taxonomy" id="2663907"/>
    <lineage>
        <taxon>Eukaryota</taxon>
        <taxon>Fungi</taxon>
        <taxon>Fungi incertae sedis</taxon>
        <taxon>Zoopagomycota</taxon>
        <taxon>Kickxellomycotina</taxon>
        <taxon>Kickxellomycetes</taxon>
        <taxon>Kickxellales</taxon>
        <taxon>Kickxellaceae</taxon>
        <taxon>Coemansia</taxon>
    </lineage>
</organism>
<dbReference type="Gene3D" id="3.30.70.330">
    <property type="match status" value="1"/>
</dbReference>
<evidence type="ECO:0000256" key="3">
    <source>
        <dbReference type="ARBA" id="ARBA00023274"/>
    </source>
</evidence>
<feature type="non-terminal residue" evidence="5">
    <location>
        <position position="62"/>
    </location>
</feature>
<gene>
    <name evidence="5" type="primary">MRP20</name>
    <name evidence="5" type="ORF">H4R26_002861</name>
</gene>